<evidence type="ECO:0000256" key="2">
    <source>
        <dbReference type="ARBA" id="ARBA00023015"/>
    </source>
</evidence>
<keyword evidence="3" id="KW-0238">DNA-binding</keyword>
<dbReference type="Pfam" id="PF00126">
    <property type="entry name" value="HTH_1"/>
    <property type="match status" value="1"/>
</dbReference>
<protein>
    <submittedName>
        <fullName evidence="6">LysR family transcriptional regulator</fullName>
    </submittedName>
</protein>
<dbReference type="PROSITE" id="PS50931">
    <property type="entry name" value="HTH_LYSR"/>
    <property type="match status" value="1"/>
</dbReference>
<dbReference type="Pfam" id="PF03466">
    <property type="entry name" value="LysR_substrate"/>
    <property type="match status" value="1"/>
</dbReference>
<evidence type="ECO:0000256" key="1">
    <source>
        <dbReference type="ARBA" id="ARBA00009437"/>
    </source>
</evidence>
<dbReference type="InterPro" id="IPR000847">
    <property type="entry name" value="LysR_HTH_N"/>
</dbReference>
<feature type="domain" description="HTH lysR-type" evidence="5">
    <location>
        <begin position="5"/>
        <end position="62"/>
    </location>
</feature>
<dbReference type="Gene3D" id="3.40.190.290">
    <property type="match status" value="1"/>
</dbReference>
<evidence type="ECO:0000256" key="4">
    <source>
        <dbReference type="ARBA" id="ARBA00023163"/>
    </source>
</evidence>
<dbReference type="InterPro" id="IPR036390">
    <property type="entry name" value="WH_DNA-bd_sf"/>
</dbReference>
<dbReference type="InterPro" id="IPR005119">
    <property type="entry name" value="LysR_subst-bd"/>
</dbReference>
<dbReference type="GO" id="GO:0003700">
    <property type="term" value="F:DNA-binding transcription factor activity"/>
    <property type="evidence" value="ECO:0007669"/>
    <property type="project" value="InterPro"/>
</dbReference>
<dbReference type="InterPro" id="IPR036388">
    <property type="entry name" value="WH-like_DNA-bd_sf"/>
</dbReference>
<keyword evidence="4" id="KW-0804">Transcription</keyword>
<dbReference type="PANTHER" id="PTHR30126">
    <property type="entry name" value="HTH-TYPE TRANSCRIPTIONAL REGULATOR"/>
    <property type="match status" value="1"/>
</dbReference>
<proteinExistence type="inferred from homology"/>
<dbReference type="Gene3D" id="1.10.10.10">
    <property type="entry name" value="Winged helix-like DNA-binding domain superfamily/Winged helix DNA-binding domain"/>
    <property type="match status" value="1"/>
</dbReference>
<dbReference type="Proteomes" id="UP000612855">
    <property type="component" value="Unassembled WGS sequence"/>
</dbReference>
<reference evidence="7" key="1">
    <citation type="journal article" date="2019" name="Int. J. Syst. Evol. Microbiol.">
        <title>The Global Catalogue of Microorganisms (GCM) 10K type strain sequencing project: providing services to taxonomists for standard genome sequencing and annotation.</title>
        <authorList>
            <consortium name="The Broad Institute Genomics Platform"/>
            <consortium name="The Broad Institute Genome Sequencing Center for Infectious Disease"/>
            <person name="Wu L."/>
            <person name="Ma J."/>
        </authorList>
    </citation>
    <scope>NUCLEOTIDE SEQUENCE [LARGE SCALE GENOMIC DNA]</scope>
    <source>
        <strain evidence="7">CGMCC 1.12664</strain>
    </source>
</reference>
<organism evidence="6 7">
    <name type="scientific">Primorskyibacter flagellatus</name>
    <dbReference type="NCBI Taxonomy" id="1387277"/>
    <lineage>
        <taxon>Bacteria</taxon>
        <taxon>Pseudomonadati</taxon>
        <taxon>Pseudomonadota</taxon>
        <taxon>Alphaproteobacteria</taxon>
        <taxon>Rhodobacterales</taxon>
        <taxon>Roseobacteraceae</taxon>
        <taxon>Primorskyibacter</taxon>
    </lineage>
</organism>
<dbReference type="AlphaFoldDB" id="A0A917A6E8"/>
<dbReference type="PANTHER" id="PTHR30126:SF80">
    <property type="entry name" value="TRANSCRIPTIONAL REGULATOR-RELATED"/>
    <property type="match status" value="1"/>
</dbReference>
<keyword evidence="2" id="KW-0805">Transcription regulation</keyword>
<comment type="caution">
    <text evidence="6">The sequence shown here is derived from an EMBL/GenBank/DDBJ whole genome shotgun (WGS) entry which is preliminary data.</text>
</comment>
<evidence type="ECO:0000313" key="7">
    <source>
        <dbReference type="Proteomes" id="UP000612855"/>
    </source>
</evidence>
<keyword evidence="7" id="KW-1185">Reference proteome</keyword>
<dbReference type="RefSeq" id="WP_188477050.1">
    <property type="nucleotide sequence ID" value="NZ_BMFJ01000001.1"/>
</dbReference>
<gene>
    <name evidence="6" type="ORF">GCM10011360_15150</name>
</gene>
<dbReference type="EMBL" id="BMFJ01000001">
    <property type="protein sequence ID" value="GGE27900.1"/>
    <property type="molecule type" value="Genomic_DNA"/>
</dbReference>
<dbReference type="SUPFAM" id="SSF46785">
    <property type="entry name" value="Winged helix' DNA-binding domain"/>
    <property type="match status" value="1"/>
</dbReference>
<name>A0A917A6E8_9RHOB</name>
<evidence type="ECO:0000313" key="6">
    <source>
        <dbReference type="EMBL" id="GGE27900.1"/>
    </source>
</evidence>
<dbReference type="SUPFAM" id="SSF53850">
    <property type="entry name" value="Periplasmic binding protein-like II"/>
    <property type="match status" value="1"/>
</dbReference>
<accession>A0A917A6E8</accession>
<dbReference type="GO" id="GO:0000976">
    <property type="term" value="F:transcription cis-regulatory region binding"/>
    <property type="evidence" value="ECO:0007669"/>
    <property type="project" value="TreeGrafter"/>
</dbReference>
<comment type="similarity">
    <text evidence="1">Belongs to the LysR transcriptional regulatory family.</text>
</comment>
<evidence type="ECO:0000256" key="3">
    <source>
        <dbReference type="ARBA" id="ARBA00023125"/>
    </source>
</evidence>
<sequence>MALHILPRPLQYLEAVARTGSIQAASRSLGIAASAIDRQIIALEDSCQTPLFERHARGMRLTAAGETALQMARRWRADEDRLETELRNMRGEQHGTVRLAAMDSMANTILPALVDDFALRYPRINLSIDIMTPREAGRELDNGSIDLAIAFNLPNDRNRHVLWSSPLPFGCVVGRGHPLWGREGVALTEAAQHPIAAQSRVLPSREYLDQRYGWLFDPVEPALVTNSLQLLKQILAQGRLMALSSRLDMLAELETGVLSFVPLTDKRLRPQSISVVVDARRMMPRAARLVGEALATTVPQRLAALDAAVSDQADPPLR</sequence>
<evidence type="ECO:0000259" key="5">
    <source>
        <dbReference type="PROSITE" id="PS50931"/>
    </source>
</evidence>